<dbReference type="PROSITE" id="PS00194">
    <property type="entry name" value="THIOREDOXIN_1"/>
    <property type="match status" value="1"/>
</dbReference>
<keyword evidence="3 9" id="KW-0812">Transmembrane</keyword>
<evidence type="ECO:0000259" key="11">
    <source>
        <dbReference type="PROSITE" id="PS51352"/>
    </source>
</evidence>
<feature type="compositionally biased region" description="Low complexity" evidence="8">
    <location>
        <begin position="329"/>
        <end position="342"/>
    </location>
</feature>
<dbReference type="EMBL" id="VLKP01000007">
    <property type="protein sequence ID" value="TWI10337.1"/>
    <property type="molecule type" value="Genomic_DNA"/>
</dbReference>
<dbReference type="GO" id="GO:0017004">
    <property type="term" value="P:cytochrome complex assembly"/>
    <property type="evidence" value="ECO:0007669"/>
    <property type="project" value="UniProtKB-KW"/>
</dbReference>
<feature type="compositionally biased region" description="Polar residues" evidence="8">
    <location>
        <begin position="312"/>
        <end position="325"/>
    </location>
</feature>
<dbReference type="InterPro" id="IPR013766">
    <property type="entry name" value="Thioredoxin_domain"/>
</dbReference>
<feature type="transmembrane region" description="Helical" evidence="9">
    <location>
        <begin position="469"/>
        <end position="489"/>
    </location>
</feature>
<keyword evidence="6 9" id="KW-0472">Membrane</keyword>
<accession>A0A562LRS8</accession>
<dbReference type="Gene3D" id="3.40.30.10">
    <property type="entry name" value="Glutaredoxin"/>
    <property type="match status" value="1"/>
</dbReference>
<dbReference type="PANTHER" id="PTHR32234:SF3">
    <property type="entry name" value="SUPPRESSION OF COPPER SENSITIVITY PROTEIN"/>
    <property type="match status" value="1"/>
</dbReference>
<keyword evidence="4" id="KW-0201">Cytochrome c-type biogenesis</keyword>
<keyword evidence="10" id="KW-0732">Signal</keyword>
<evidence type="ECO:0000256" key="1">
    <source>
        <dbReference type="ARBA" id="ARBA00004651"/>
    </source>
</evidence>
<dbReference type="AlphaFoldDB" id="A0A562LRS8"/>
<feature type="transmembrane region" description="Helical" evidence="9">
    <location>
        <begin position="429"/>
        <end position="449"/>
    </location>
</feature>
<comment type="caution">
    <text evidence="12">The sequence shown here is derived from an EMBL/GenBank/DDBJ whole genome shotgun (WGS) entry which is preliminary data.</text>
</comment>
<dbReference type="SUPFAM" id="SSF52833">
    <property type="entry name" value="Thioredoxin-like"/>
    <property type="match status" value="1"/>
</dbReference>
<dbReference type="InterPro" id="IPR036249">
    <property type="entry name" value="Thioredoxin-like_sf"/>
</dbReference>
<dbReference type="InterPro" id="IPR028250">
    <property type="entry name" value="DsbDN"/>
</dbReference>
<dbReference type="RefSeq" id="WP_144814950.1">
    <property type="nucleotide sequence ID" value="NZ_VLKP01000007.1"/>
</dbReference>
<evidence type="ECO:0000256" key="8">
    <source>
        <dbReference type="SAM" id="MobiDB-lite"/>
    </source>
</evidence>
<dbReference type="Proteomes" id="UP000316471">
    <property type="component" value="Unassembled WGS sequence"/>
</dbReference>
<feature type="transmembrane region" description="Helical" evidence="9">
    <location>
        <begin position="542"/>
        <end position="564"/>
    </location>
</feature>
<feature type="domain" description="Thioredoxin" evidence="11">
    <location>
        <begin position="654"/>
        <end position="788"/>
    </location>
</feature>
<dbReference type="InterPro" id="IPR017937">
    <property type="entry name" value="Thioredoxin_CS"/>
</dbReference>
<dbReference type="InterPro" id="IPR036929">
    <property type="entry name" value="DsbDN_sf"/>
</dbReference>
<keyword evidence="7" id="KW-0676">Redox-active center</keyword>
<feature type="signal peptide" evidence="10">
    <location>
        <begin position="1"/>
        <end position="31"/>
    </location>
</feature>
<proteinExistence type="predicted"/>
<comment type="subcellular location">
    <subcellularLocation>
        <location evidence="1">Cell membrane</location>
        <topology evidence="1">Multi-pass membrane protein</topology>
    </subcellularLocation>
</comment>
<feature type="transmembrane region" description="Helical" evidence="9">
    <location>
        <begin position="384"/>
        <end position="408"/>
    </location>
</feature>
<name>A0A562LRS8_9GAMM</name>
<evidence type="ECO:0000256" key="4">
    <source>
        <dbReference type="ARBA" id="ARBA00022748"/>
    </source>
</evidence>
<dbReference type="Gene3D" id="2.60.40.1250">
    <property type="entry name" value="Thiol:disulfide interchange protein DsbD, N-terminal domain"/>
    <property type="match status" value="2"/>
</dbReference>
<feature type="compositionally biased region" description="Low complexity" evidence="8">
    <location>
        <begin position="350"/>
        <end position="374"/>
    </location>
</feature>
<gene>
    <name evidence="12" type="ORF">IP93_01916</name>
</gene>
<keyword evidence="2" id="KW-1003">Cell membrane</keyword>
<dbReference type="OrthoDB" id="9811036at2"/>
<feature type="chain" id="PRO_5022177552" evidence="10">
    <location>
        <begin position="32"/>
        <end position="791"/>
    </location>
</feature>
<evidence type="ECO:0000313" key="12">
    <source>
        <dbReference type="EMBL" id="TWI10337.1"/>
    </source>
</evidence>
<sequence>MTDHRPSARPFRRLRPVLALFAALLGHSAAAATPDQLPPVDEVFVLSAQAADAGRISVQWKIADGYYLYRHRTAVQADAGFSAGALQLPKGKAYRDEFFGDVETYRGSLLATLPGTANADRTTLTIKYQGCADVGICYPPQTRRITVALPAAQKAPVVAFGNVGTGSAPVGLGVLGNTGAVDALPLPPEQAYGFEAIAGDGNTLLLRFTPARGYYLYRDNTRLTLDAGATQAGLRLGTPRWPQGTPHEDGYFGRTTVYFNQIDVPVPVVRTRADAVDLRLTATFQGCQNDGICYPPMTRTVAVSLPRGTVTPPSATVAVQPTPGDSGQPPVADATDAVASATGERDSLSAGTDAALPATAPPQTASAPAAGTPDAALPGAERSLWTVLVFALLGGLILNLMPCVLPVLSLKALSLAGNGQDPVRARRHALWYTAGVMLSFAALGVVALALRQAGLALGWGFQLQQPLVIAVLALVMFGLGLSMSGVWHVGGRWTGAGHALTTRSGPMGDFFTGVLAVVVATPCTAPFMGVALAWAFAAPSGAALAVFLALGLGLALPFLLIGFIPALAKRLPRPGEWMETFKQALAFPMYLTAAWLAWVLARQRGADAVGWWLLAAVLLAFAAWAWTRSRRTGHRWATAAALLGMLALAWPLHTIHGLPRPAAQVAPAGPIDGISAVPYGEQRLADLRAADRVVFVNVTADWCVTCKANEKTVFKGEGFRSAMEAANAVYMVGDWTDVDPTLTTFLQQYKAVGVPLYVVFPRGGGEGRVLPTVLTEAIVDRALREAAGGHS</sequence>
<dbReference type="CDD" id="cd02953">
    <property type="entry name" value="DsbDgamma"/>
    <property type="match status" value="1"/>
</dbReference>
<evidence type="ECO:0000256" key="5">
    <source>
        <dbReference type="ARBA" id="ARBA00022989"/>
    </source>
</evidence>
<dbReference type="Pfam" id="PF13899">
    <property type="entry name" value="Thioredoxin_7"/>
    <property type="match status" value="1"/>
</dbReference>
<evidence type="ECO:0000256" key="10">
    <source>
        <dbReference type="SAM" id="SignalP"/>
    </source>
</evidence>
<feature type="transmembrane region" description="Helical" evidence="9">
    <location>
        <begin position="510"/>
        <end position="536"/>
    </location>
</feature>
<keyword evidence="5 9" id="KW-1133">Transmembrane helix</keyword>
<reference evidence="12 13" key="1">
    <citation type="journal article" date="2015" name="Stand. Genomic Sci.">
        <title>Genomic Encyclopedia of Bacterial and Archaeal Type Strains, Phase III: the genomes of soil and plant-associated and newly described type strains.</title>
        <authorList>
            <person name="Whitman W.B."/>
            <person name="Woyke T."/>
            <person name="Klenk H.P."/>
            <person name="Zhou Y."/>
            <person name="Lilburn T.G."/>
            <person name="Beck B.J."/>
            <person name="De Vos P."/>
            <person name="Vandamme P."/>
            <person name="Eisen J.A."/>
            <person name="Garrity G."/>
            <person name="Hugenholtz P."/>
            <person name="Kyrpides N.C."/>
        </authorList>
    </citation>
    <scope>NUCLEOTIDE SEQUENCE [LARGE SCALE GENOMIC DNA]</scope>
    <source>
        <strain evidence="12 13">CGMCC 1.10136</strain>
    </source>
</reference>
<dbReference type="InterPro" id="IPR035671">
    <property type="entry name" value="DsbD_gamma"/>
</dbReference>
<dbReference type="SUPFAM" id="SSF74863">
    <property type="entry name" value="Thiol:disulfide interchange protein DsbD, N-terminal domain (DsbD-alpha)"/>
    <property type="match status" value="2"/>
</dbReference>
<feature type="transmembrane region" description="Helical" evidence="9">
    <location>
        <begin position="585"/>
        <end position="603"/>
    </location>
</feature>
<feature type="transmembrane region" description="Helical" evidence="9">
    <location>
        <begin position="609"/>
        <end position="627"/>
    </location>
</feature>
<dbReference type="GO" id="GO:0005886">
    <property type="term" value="C:plasma membrane"/>
    <property type="evidence" value="ECO:0007669"/>
    <property type="project" value="UniProtKB-SubCell"/>
</dbReference>
<dbReference type="PROSITE" id="PS51352">
    <property type="entry name" value="THIOREDOXIN_2"/>
    <property type="match status" value="1"/>
</dbReference>
<feature type="region of interest" description="Disordered" evidence="8">
    <location>
        <begin position="312"/>
        <end position="374"/>
    </location>
</feature>
<dbReference type="GO" id="GO:0015035">
    <property type="term" value="F:protein-disulfide reductase activity"/>
    <property type="evidence" value="ECO:0007669"/>
    <property type="project" value="TreeGrafter"/>
</dbReference>
<evidence type="ECO:0000256" key="7">
    <source>
        <dbReference type="ARBA" id="ARBA00023284"/>
    </source>
</evidence>
<dbReference type="PANTHER" id="PTHR32234">
    <property type="entry name" value="THIOL:DISULFIDE INTERCHANGE PROTEIN DSBD"/>
    <property type="match status" value="1"/>
</dbReference>
<dbReference type="Pfam" id="PF02683">
    <property type="entry name" value="DsbD_TM"/>
    <property type="match status" value="1"/>
</dbReference>
<feature type="transmembrane region" description="Helical" evidence="9">
    <location>
        <begin position="634"/>
        <end position="652"/>
    </location>
</feature>
<evidence type="ECO:0000256" key="3">
    <source>
        <dbReference type="ARBA" id="ARBA00022692"/>
    </source>
</evidence>
<dbReference type="GO" id="GO:0045454">
    <property type="term" value="P:cell redox homeostasis"/>
    <property type="evidence" value="ECO:0007669"/>
    <property type="project" value="TreeGrafter"/>
</dbReference>
<evidence type="ECO:0000256" key="6">
    <source>
        <dbReference type="ARBA" id="ARBA00023136"/>
    </source>
</evidence>
<evidence type="ECO:0000313" key="13">
    <source>
        <dbReference type="Proteomes" id="UP000316471"/>
    </source>
</evidence>
<organism evidence="12 13">
    <name type="scientific">Aerolutibacter ruishenii</name>
    <dbReference type="NCBI Taxonomy" id="686800"/>
    <lineage>
        <taxon>Bacteria</taxon>
        <taxon>Pseudomonadati</taxon>
        <taxon>Pseudomonadota</taxon>
        <taxon>Gammaproteobacteria</taxon>
        <taxon>Lysobacterales</taxon>
        <taxon>Lysobacteraceae</taxon>
        <taxon>Aerolutibacter</taxon>
    </lineage>
</organism>
<dbReference type="Pfam" id="PF11412">
    <property type="entry name" value="DsbD_N"/>
    <property type="match status" value="2"/>
</dbReference>
<dbReference type="InterPro" id="IPR003834">
    <property type="entry name" value="Cyt_c_assmbl_TM_dom"/>
</dbReference>
<protein>
    <submittedName>
        <fullName evidence="12">Thiol:disulfide interchange protein DsbD</fullName>
    </submittedName>
</protein>
<keyword evidence="13" id="KW-1185">Reference proteome</keyword>
<evidence type="ECO:0000256" key="2">
    <source>
        <dbReference type="ARBA" id="ARBA00022475"/>
    </source>
</evidence>
<evidence type="ECO:0000256" key="9">
    <source>
        <dbReference type="SAM" id="Phobius"/>
    </source>
</evidence>